<evidence type="ECO:0000313" key="5">
    <source>
        <dbReference type="Proteomes" id="UP000319212"/>
    </source>
</evidence>
<evidence type="ECO:0000256" key="1">
    <source>
        <dbReference type="SAM" id="Phobius"/>
    </source>
</evidence>
<evidence type="ECO:0000259" key="3">
    <source>
        <dbReference type="Pfam" id="PF14341"/>
    </source>
</evidence>
<evidence type="ECO:0000259" key="2">
    <source>
        <dbReference type="Pfam" id="PF13681"/>
    </source>
</evidence>
<organism evidence="4 5">
    <name type="scientific">Variovorax guangxiensis</name>
    <dbReference type="NCBI Taxonomy" id="1775474"/>
    <lineage>
        <taxon>Bacteria</taxon>
        <taxon>Pseudomonadati</taxon>
        <taxon>Pseudomonadota</taxon>
        <taxon>Betaproteobacteria</taxon>
        <taxon>Burkholderiales</taxon>
        <taxon>Comamonadaceae</taxon>
        <taxon>Variovorax</taxon>
    </lineage>
</organism>
<keyword evidence="1" id="KW-0472">Membrane</keyword>
<accession>A0A502DZD1</accession>
<name>A0A502DZD1_9BURK</name>
<sequence length="213" mass="22540">MTRVAKRLWGRRRSGGFSLVMVMLLLVVVTVLGIGAAQLSLVNERGARSDRDSEIALQAAEAALIDAELDILGPNPDNAARLCLFNDKDVAPFVEGCGTGANLGLCAPTEPGTTPTWMKVDLSPSGARSVPYGSFTGQKYLVGKGATPAALPRYIVEVVRNRGGWQADRLENASAGRATHIFRVTAIGFGVDAETQVVLQTNLYKPVISSGCP</sequence>
<dbReference type="InterPro" id="IPR025205">
    <property type="entry name" value="PilX/PilW_C"/>
</dbReference>
<dbReference type="InterPro" id="IPR025746">
    <property type="entry name" value="PilX_N_dom"/>
</dbReference>
<dbReference type="Proteomes" id="UP000319212">
    <property type="component" value="Unassembled WGS sequence"/>
</dbReference>
<dbReference type="AlphaFoldDB" id="A0A502DZD1"/>
<feature type="domain" description="PilX/PilW C-terminal" evidence="2">
    <location>
        <begin position="103"/>
        <end position="202"/>
    </location>
</feature>
<comment type="caution">
    <text evidence="4">The sequence shown here is derived from an EMBL/GenBank/DDBJ whole genome shotgun (WGS) entry which is preliminary data.</text>
</comment>
<dbReference type="OrthoDB" id="5405962at2"/>
<dbReference type="Pfam" id="PF13681">
    <property type="entry name" value="PilX"/>
    <property type="match status" value="1"/>
</dbReference>
<evidence type="ECO:0000313" key="4">
    <source>
        <dbReference type="EMBL" id="TPG30687.1"/>
    </source>
</evidence>
<dbReference type="RefSeq" id="WP_140838883.1">
    <property type="nucleotide sequence ID" value="NZ_RCZI01000001.1"/>
</dbReference>
<keyword evidence="1" id="KW-0812">Transmembrane</keyword>
<keyword evidence="1" id="KW-1133">Transmembrane helix</keyword>
<gene>
    <name evidence="4" type="ORF">EAH82_04255</name>
</gene>
<feature type="domain" description="Type 4 fimbrial biogenesis protein PilX N-terminal" evidence="3">
    <location>
        <begin position="16"/>
        <end position="64"/>
    </location>
</feature>
<reference evidence="4 5" key="1">
    <citation type="journal article" date="2019" name="Environ. Microbiol.">
        <title>Species interactions and distinct microbial communities in high Arctic permafrost affected cryosols are associated with the CH4 and CO2 gas fluxes.</title>
        <authorList>
            <person name="Altshuler I."/>
            <person name="Hamel J."/>
            <person name="Turney S."/>
            <person name="Magnuson E."/>
            <person name="Levesque R."/>
            <person name="Greer C."/>
            <person name="Whyte L.G."/>
        </authorList>
    </citation>
    <scope>NUCLEOTIDE SEQUENCE [LARGE SCALE GENOMIC DNA]</scope>
    <source>
        <strain evidence="4 5">S06.C</strain>
    </source>
</reference>
<protein>
    <submittedName>
        <fullName evidence="4">Pilus assembly protein</fullName>
    </submittedName>
</protein>
<proteinExistence type="predicted"/>
<dbReference type="Pfam" id="PF14341">
    <property type="entry name" value="PilX_N"/>
    <property type="match status" value="1"/>
</dbReference>
<feature type="transmembrane region" description="Helical" evidence="1">
    <location>
        <begin position="20"/>
        <end position="41"/>
    </location>
</feature>
<dbReference type="EMBL" id="RCZI01000001">
    <property type="protein sequence ID" value="TPG30687.1"/>
    <property type="molecule type" value="Genomic_DNA"/>
</dbReference>